<dbReference type="GO" id="GO:0016787">
    <property type="term" value="F:hydrolase activity"/>
    <property type="evidence" value="ECO:0007669"/>
    <property type="project" value="UniProtKB-KW"/>
</dbReference>
<dbReference type="Pfam" id="PF05057">
    <property type="entry name" value="DUF676"/>
    <property type="match status" value="1"/>
</dbReference>
<dbReference type="InterPro" id="IPR029058">
    <property type="entry name" value="AB_hydrolase_fold"/>
</dbReference>
<keyword evidence="2" id="KW-0378">Hydrolase</keyword>
<evidence type="ECO:0000259" key="1">
    <source>
        <dbReference type="Pfam" id="PF05057"/>
    </source>
</evidence>
<dbReference type="InterPro" id="IPR007751">
    <property type="entry name" value="DUF676_lipase-like"/>
</dbReference>
<gene>
    <name evidence="2" type="ORF">AB5J51_27810</name>
</gene>
<dbReference type="EMBL" id="CP165727">
    <property type="protein sequence ID" value="XDV69024.1"/>
    <property type="molecule type" value="Genomic_DNA"/>
</dbReference>
<proteinExistence type="predicted"/>
<organism evidence="2">
    <name type="scientific">Streptomyces sp. R33</name>
    <dbReference type="NCBI Taxonomy" id="3238629"/>
    <lineage>
        <taxon>Bacteria</taxon>
        <taxon>Bacillati</taxon>
        <taxon>Actinomycetota</taxon>
        <taxon>Actinomycetes</taxon>
        <taxon>Kitasatosporales</taxon>
        <taxon>Streptomycetaceae</taxon>
        <taxon>Streptomyces</taxon>
    </lineage>
</organism>
<name>A0AB39YHU7_9ACTN</name>
<accession>A0AB39YHU7</accession>
<dbReference type="AlphaFoldDB" id="A0AB39YHU7"/>
<protein>
    <submittedName>
        <fullName evidence="2">Lipase family alpha/beta hydrolase</fullName>
    </submittedName>
</protein>
<dbReference type="Gene3D" id="3.40.50.1820">
    <property type="entry name" value="alpha/beta hydrolase"/>
    <property type="match status" value="1"/>
</dbReference>
<evidence type="ECO:0000313" key="2">
    <source>
        <dbReference type="EMBL" id="XDV69024.1"/>
    </source>
</evidence>
<reference evidence="2" key="1">
    <citation type="submission" date="2024-08" db="EMBL/GenBank/DDBJ databases">
        <authorList>
            <person name="Yu S.T."/>
        </authorList>
    </citation>
    <scope>NUCLEOTIDE SEQUENCE</scope>
    <source>
        <strain evidence="2">R33</strain>
    </source>
</reference>
<feature type="domain" description="DUF676" evidence="1">
    <location>
        <begin position="97"/>
        <end position="162"/>
    </location>
</feature>
<dbReference type="SUPFAM" id="SSF53474">
    <property type="entry name" value="alpha/beta-Hydrolases"/>
    <property type="match status" value="1"/>
</dbReference>
<sequence length="391" mass="42866">MIAAAPLSSPPPITVPVHQRDTEWELPNGFAWVYYGEGTDQVHKPVIMADGFNLGRSDLQWLAQGLDGGEYKFLTALRKQGRTVILVGFDERTAPIQKNAETVTAAILRTLGERVGDDRLTVGGFSMGGLITRYALARMERQRMDHQTELYFSYDTPHRGAVIPIGLQAFAHFIPLANDFARQMNSPAARQMLWRHYNSETGKDEIDPLRTQLLEELDQMGGWPMIPRKIAVANGTGDGMGLSIPPGVMALKSTGLIAFPGTTFYTQATGNNVTVAELKRLFPPASKPVTTSGYPELDGAPGGTLASYKIVADELVAKGGKVDLRHEAVCFVPTVSAVAIRNIDKQEDLYAKVASIDPSESELDEFLWSSATTPHTAITRELCEWIIKRLP</sequence>